<dbReference type="InterPro" id="IPR012899">
    <property type="entry name" value="LTXXQ"/>
</dbReference>
<keyword evidence="5" id="KW-0175">Coiled coil</keyword>
<dbReference type="GO" id="GO:0051082">
    <property type="term" value="F:unfolded protein binding"/>
    <property type="evidence" value="ECO:0007669"/>
    <property type="project" value="TreeGrafter"/>
</dbReference>
<protein>
    <submittedName>
        <fullName evidence="7">Uncharacterized protein</fullName>
    </submittedName>
</protein>
<dbReference type="AlphaFoldDB" id="A0A857JH74"/>
<dbReference type="RefSeq" id="WP_160178397.1">
    <property type="nucleotide sequence ID" value="NZ_CP047656.1"/>
</dbReference>
<evidence type="ECO:0000256" key="1">
    <source>
        <dbReference type="ARBA" id="ARBA00004418"/>
    </source>
</evidence>
<dbReference type="PANTHER" id="PTHR38102:SF1">
    <property type="entry name" value="PERIPLASMIC CHAPERONE SPY"/>
    <property type="match status" value="1"/>
</dbReference>
<evidence type="ECO:0000313" key="8">
    <source>
        <dbReference type="Proteomes" id="UP000464524"/>
    </source>
</evidence>
<evidence type="ECO:0000256" key="6">
    <source>
        <dbReference type="SAM" id="SignalP"/>
    </source>
</evidence>
<dbReference type="PIRSF" id="PIRSF034445">
    <property type="entry name" value="CpxP_Spy"/>
    <property type="match status" value="1"/>
</dbReference>
<evidence type="ECO:0000256" key="4">
    <source>
        <dbReference type="ARBA" id="ARBA00022764"/>
    </source>
</evidence>
<dbReference type="Gene3D" id="1.20.120.1490">
    <property type="match status" value="1"/>
</dbReference>
<feature type="signal peptide" evidence="6">
    <location>
        <begin position="1"/>
        <end position="20"/>
    </location>
</feature>
<reference evidence="7 8" key="1">
    <citation type="submission" date="2019-12" db="EMBL/GenBank/DDBJ databases">
        <title>Genome sequencing and assembly of endphytes of Porphyra tenera.</title>
        <authorList>
            <person name="Park J.M."/>
            <person name="Shin R."/>
            <person name="Jo S.H."/>
        </authorList>
    </citation>
    <scope>NUCLEOTIDE SEQUENCE [LARGE SCALE GENOMIC DNA]</scope>
    <source>
        <strain evidence="7 8">GPM4</strain>
    </source>
</reference>
<dbReference type="Pfam" id="PF07813">
    <property type="entry name" value="LTXXQ"/>
    <property type="match status" value="1"/>
</dbReference>
<dbReference type="KEGG" id="pmes:FX988_00744"/>
<dbReference type="GO" id="GO:0030288">
    <property type="term" value="C:outer membrane-bounded periplasmic space"/>
    <property type="evidence" value="ECO:0007669"/>
    <property type="project" value="TreeGrafter"/>
</dbReference>
<evidence type="ECO:0000256" key="5">
    <source>
        <dbReference type="SAM" id="Coils"/>
    </source>
</evidence>
<dbReference type="Proteomes" id="UP000464524">
    <property type="component" value="Chromosome"/>
</dbReference>
<organism evidence="7 8">
    <name type="scientific">Paraglaciecola mesophila</name>
    <dbReference type="NCBI Taxonomy" id="197222"/>
    <lineage>
        <taxon>Bacteria</taxon>
        <taxon>Pseudomonadati</taxon>
        <taxon>Pseudomonadota</taxon>
        <taxon>Gammaproteobacteria</taxon>
        <taxon>Alteromonadales</taxon>
        <taxon>Alteromonadaceae</taxon>
        <taxon>Paraglaciecola</taxon>
    </lineage>
</organism>
<name>A0A857JH74_9ALTE</name>
<proteinExistence type="inferred from homology"/>
<comment type="subcellular location">
    <subcellularLocation>
        <location evidence="1">Periplasm</location>
    </subcellularLocation>
</comment>
<dbReference type="EMBL" id="CP047656">
    <property type="protein sequence ID" value="QHJ10530.1"/>
    <property type="molecule type" value="Genomic_DNA"/>
</dbReference>
<feature type="chain" id="PRO_5032685777" evidence="6">
    <location>
        <begin position="21"/>
        <end position="147"/>
    </location>
</feature>
<dbReference type="PANTHER" id="PTHR38102">
    <property type="entry name" value="PERIPLASMIC CHAPERONE SPY"/>
    <property type="match status" value="1"/>
</dbReference>
<gene>
    <name evidence="7" type="ORF">FX988_00744</name>
</gene>
<evidence type="ECO:0000313" key="7">
    <source>
        <dbReference type="EMBL" id="QHJ10530.1"/>
    </source>
</evidence>
<evidence type="ECO:0000256" key="3">
    <source>
        <dbReference type="ARBA" id="ARBA00022729"/>
    </source>
</evidence>
<comment type="similarity">
    <text evidence="2">Belongs to the CpxP/Spy family.</text>
</comment>
<sequence>MKKLITGVLLSACIATTAFAGGKHSDGHRGQGFLPIHKMVRVLDLSDAQKDQLKALKKEMKENRPEKGTQTSIKAQLAALDASDANYEQELNQLADLSAERAKVRVLKMADMRVKVQQILTAEQLEKFNAMAEKRAKRHNKKRQDNA</sequence>
<keyword evidence="3 6" id="KW-0732">Signal</keyword>
<dbReference type="OrthoDB" id="6227479at2"/>
<keyword evidence="8" id="KW-1185">Reference proteome</keyword>
<feature type="coiled-coil region" evidence="5">
    <location>
        <begin position="43"/>
        <end position="142"/>
    </location>
</feature>
<evidence type="ECO:0000256" key="2">
    <source>
        <dbReference type="ARBA" id="ARBA00008441"/>
    </source>
</evidence>
<dbReference type="InterPro" id="IPR052211">
    <property type="entry name" value="Cpx_auxiliary_protein"/>
</dbReference>
<accession>A0A857JH74</accession>
<keyword evidence="4" id="KW-0574">Periplasm</keyword>